<evidence type="ECO:0000256" key="4">
    <source>
        <dbReference type="ARBA" id="ARBA00022989"/>
    </source>
</evidence>
<feature type="transmembrane region" description="Helical" evidence="6">
    <location>
        <begin position="230"/>
        <end position="248"/>
    </location>
</feature>
<accession>A0ABX7YXK2</accession>
<reference evidence="7 8" key="1">
    <citation type="submission" date="2021-04" db="EMBL/GenBank/DDBJ databases">
        <title>Novel species identification of genus Shewanella.</title>
        <authorList>
            <person name="Liu G."/>
        </authorList>
    </citation>
    <scope>NUCLEOTIDE SEQUENCE [LARGE SCALE GENOMIC DNA]</scope>
    <source>
        <strain evidence="7 8">FJAT-54481</strain>
    </source>
</reference>
<dbReference type="Pfam" id="PF01943">
    <property type="entry name" value="Polysacc_synt"/>
    <property type="match status" value="1"/>
</dbReference>
<feature type="transmembrane region" description="Helical" evidence="6">
    <location>
        <begin position="323"/>
        <end position="343"/>
    </location>
</feature>
<feature type="transmembrane region" description="Helical" evidence="6">
    <location>
        <begin position="82"/>
        <end position="105"/>
    </location>
</feature>
<feature type="transmembrane region" description="Helical" evidence="6">
    <location>
        <begin position="117"/>
        <end position="137"/>
    </location>
</feature>
<organism evidence="7 8">
    <name type="scientific">Shewanella yunxiaonensis</name>
    <dbReference type="NCBI Taxonomy" id="2829809"/>
    <lineage>
        <taxon>Bacteria</taxon>
        <taxon>Pseudomonadati</taxon>
        <taxon>Pseudomonadota</taxon>
        <taxon>Gammaproteobacteria</taxon>
        <taxon>Alteromonadales</taxon>
        <taxon>Shewanellaceae</taxon>
        <taxon>Shewanella</taxon>
    </lineage>
</organism>
<dbReference type="EMBL" id="CP073587">
    <property type="protein sequence ID" value="QUN06891.1"/>
    <property type="molecule type" value="Genomic_DNA"/>
</dbReference>
<feature type="transmembrane region" description="Helical" evidence="6">
    <location>
        <begin position="280"/>
        <end position="303"/>
    </location>
</feature>
<keyword evidence="3 6" id="KW-0812">Transmembrane</keyword>
<evidence type="ECO:0000256" key="5">
    <source>
        <dbReference type="ARBA" id="ARBA00023136"/>
    </source>
</evidence>
<dbReference type="PANTHER" id="PTHR30250">
    <property type="entry name" value="PST FAMILY PREDICTED COLANIC ACID TRANSPORTER"/>
    <property type="match status" value="1"/>
</dbReference>
<feature type="transmembrane region" description="Helical" evidence="6">
    <location>
        <begin position="12"/>
        <end position="31"/>
    </location>
</feature>
<evidence type="ECO:0000256" key="3">
    <source>
        <dbReference type="ARBA" id="ARBA00022692"/>
    </source>
</evidence>
<keyword evidence="8" id="KW-1185">Reference proteome</keyword>
<dbReference type="InterPro" id="IPR002797">
    <property type="entry name" value="Polysacc_synth"/>
</dbReference>
<feature type="transmembrane region" description="Helical" evidence="6">
    <location>
        <begin position="205"/>
        <end position="224"/>
    </location>
</feature>
<dbReference type="PANTHER" id="PTHR30250:SF11">
    <property type="entry name" value="O-ANTIGEN TRANSPORTER-RELATED"/>
    <property type="match status" value="1"/>
</dbReference>
<protein>
    <submittedName>
        <fullName evidence="7">Oligosaccharide flippase family protein</fullName>
    </submittedName>
</protein>
<dbReference type="InterPro" id="IPR050833">
    <property type="entry name" value="Poly_Biosynth_Transport"/>
</dbReference>
<sequence length="411" mass="45941">MQENNLKKNIVAMIIVQFSNYIAPLLVFPYLTRVLGLEGFGIVAMAMSLCAIALVFIDYGFCLSAPHWLAKNKNKKDEVANYVGAVYLIKVCLFLIVSLVILFYLNITNKIPHDPALQFGLIASIFFASLQPSWFFVGIERMKHVTTFMVAAKLSYLALVFLFVKEHSQISTVFICFAISSFFASAIGFYFIYKEKYWIAFPHHSTIYIVIKNSAIFFISRLAVGLYTSASTFIIGTFVGFNAAALYSSAEKIYQAGQSVTSPVSQVLFPYLTRTGNKKVLYKTVLLLLVPLVIGVSGCIYYAENIMVLFFGTQFSDGADILRIFLVTLLFTFVSVNFGYPAFASVGRVDFANKTVIFAATIQVVSLIILYTTDNISTINLCYSILFVEFVVMLTRVCLFFVQVKIQSSTT</sequence>
<feature type="transmembrane region" description="Helical" evidence="6">
    <location>
        <begin position="144"/>
        <end position="164"/>
    </location>
</feature>
<evidence type="ECO:0000256" key="2">
    <source>
        <dbReference type="ARBA" id="ARBA00022475"/>
    </source>
</evidence>
<keyword evidence="4 6" id="KW-1133">Transmembrane helix</keyword>
<feature type="transmembrane region" description="Helical" evidence="6">
    <location>
        <begin position="355"/>
        <end position="372"/>
    </location>
</feature>
<keyword evidence="2" id="KW-1003">Cell membrane</keyword>
<dbReference type="RefSeq" id="WP_212595898.1">
    <property type="nucleotide sequence ID" value="NZ_CP073587.1"/>
</dbReference>
<evidence type="ECO:0000256" key="1">
    <source>
        <dbReference type="ARBA" id="ARBA00004651"/>
    </source>
</evidence>
<evidence type="ECO:0000313" key="7">
    <source>
        <dbReference type="EMBL" id="QUN06891.1"/>
    </source>
</evidence>
<gene>
    <name evidence="7" type="ORF">KDN34_05440</name>
</gene>
<name>A0ABX7YXK2_9GAMM</name>
<dbReference type="Proteomes" id="UP000679575">
    <property type="component" value="Chromosome"/>
</dbReference>
<feature type="transmembrane region" description="Helical" evidence="6">
    <location>
        <begin position="378"/>
        <end position="402"/>
    </location>
</feature>
<keyword evidence="5 6" id="KW-0472">Membrane</keyword>
<evidence type="ECO:0000313" key="8">
    <source>
        <dbReference type="Proteomes" id="UP000679575"/>
    </source>
</evidence>
<comment type="subcellular location">
    <subcellularLocation>
        <location evidence="1">Cell membrane</location>
        <topology evidence="1">Multi-pass membrane protein</topology>
    </subcellularLocation>
</comment>
<feature type="transmembrane region" description="Helical" evidence="6">
    <location>
        <begin position="170"/>
        <end position="193"/>
    </location>
</feature>
<feature type="transmembrane region" description="Helical" evidence="6">
    <location>
        <begin position="37"/>
        <end position="61"/>
    </location>
</feature>
<proteinExistence type="predicted"/>
<evidence type="ECO:0000256" key="6">
    <source>
        <dbReference type="SAM" id="Phobius"/>
    </source>
</evidence>